<sequence>MEFVKQKSIYEFQKKMNQYSGAEFLKLIKITKNWKVIGYFKDQKALEEAVEDSCTQGDQRKIWLIRNKKTIYKDDKKKREKEKTEDDRTVEVPKGTQKQPTTTEPESKQKIATPVTPPDRIYLGLSNWATNKDRFSNKEQNEDEIVDLIKSWRLQEKEETEGSTSDLSNNNFERENAGPLKRDNVPTQEVVEIIKEYRTNEKIKYDQYKTSTNDKDIKTKLQEIKNIFDQTSNEMEWEKINHQAASEIIKEVNLVGLEDLRVWALEKNNFFRIGEKIISLAEQNEIMNEYTTLNDNFTKRLKDENRNTKENVVGEKRIAQDSPSKLIHTPGEFTPDEIAEDKEKHAAWVEWMKQKRAQELEISPSEQHKEVKKKDKENGNKRKGKKKKSKGDYEYINRSHVIVTLKNFF</sequence>
<name>A0A2I1H9U0_9GLOM</name>
<feature type="compositionally biased region" description="Polar residues" evidence="1">
    <location>
        <begin position="162"/>
        <end position="171"/>
    </location>
</feature>
<feature type="compositionally biased region" description="Basic and acidic residues" evidence="1">
    <location>
        <begin position="366"/>
        <end position="380"/>
    </location>
</feature>
<evidence type="ECO:0000256" key="1">
    <source>
        <dbReference type="SAM" id="MobiDB-lite"/>
    </source>
</evidence>
<proteinExistence type="predicted"/>
<comment type="caution">
    <text evidence="2">The sequence shown here is derived from an EMBL/GenBank/DDBJ whole genome shotgun (WGS) entry which is preliminary data.</text>
</comment>
<evidence type="ECO:0000313" key="3">
    <source>
        <dbReference type="Proteomes" id="UP000234323"/>
    </source>
</evidence>
<dbReference type="Proteomes" id="UP000234323">
    <property type="component" value="Unassembled WGS sequence"/>
</dbReference>
<feature type="region of interest" description="Disordered" evidence="1">
    <location>
        <begin position="75"/>
        <end position="116"/>
    </location>
</feature>
<dbReference type="VEuPathDB" id="FungiDB:RhiirFUN_017094"/>
<protein>
    <submittedName>
        <fullName evidence="2">Uncharacterized protein</fullName>
    </submittedName>
</protein>
<reference evidence="2 3" key="1">
    <citation type="submission" date="2015-10" db="EMBL/GenBank/DDBJ databases">
        <title>Genome analyses suggest a sexual origin of heterokaryosis in a supposedly ancient asexual fungus.</title>
        <authorList>
            <person name="Ropars J."/>
            <person name="Sedzielewska K."/>
            <person name="Noel J."/>
            <person name="Charron P."/>
            <person name="Farinelli L."/>
            <person name="Marton T."/>
            <person name="Kruger M."/>
            <person name="Pelin A."/>
            <person name="Brachmann A."/>
            <person name="Corradi N."/>
        </authorList>
    </citation>
    <scope>NUCLEOTIDE SEQUENCE [LARGE SCALE GENOMIC DNA]</scope>
    <source>
        <strain evidence="2 3">A4</strain>
    </source>
</reference>
<accession>A0A2I1H9U0</accession>
<feature type="region of interest" description="Disordered" evidence="1">
    <location>
        <begin position="359"/>
        <end position="393"/>
    </location>
</feature>
<feature type="compositionally biased region" description="Basic and acidic residues" evidence="1">
    <location>
        <begin position="172"/>
        <end position="181"/>
    </location>
</feature>
<organism evidence="2 3">
    <name type="scientific">Rhizophagus irregularis</name>
    <dbReference type="NCBI Taxonomy" id="588596"/>
    <lineage>
        <taxon>Eukaryota</taxon>
        <taxon>Fungi</taxon>
        <taxon>Fungi incertae sedis</taxon>
        <taxon>Mucoromycota</taxon>
        <taxon>Glomeromycotina</taxon>
        <taxon>Glomeromycetes</taxon>
        <taxon>Glomerales</taxon>
        <taxon>Glomeraceae</taxon>
        <taxon>Rhizophagus</taxon>
    </lineage>
</organism>
<feature type="region of interest" description="Disordered" evidence="1">
    <location>
        <begin position="156"/>
        <end position="181"/>
    </location>
</feature>
<dbReference type="VEuPathDB" id="FungiDB:RhiirA1_470314"/>
<keyword evidence="3" id="KW-1185">Reference proteome</keyword>
<feature type="compositionally biased region" description="Basic and acidic residues" evidence="1">
    <location>
        <begin position="75"/>
        <end position="91"/>
    </location>
</feature>
<evidence type="ECO:0000313" key="2">
    <source>
        <dbReference type="EMBL" id="PKY55651.1"/>
    </source>
</evidence>
<dbReference type="VEuPathDB" id="FungiDB:FUN_025136"/>
<gene>
    <name evidence="2" type="ORF">RhiirA4_427666</name>
</gene>
<dbReference type="AlphaFoldDB" id="A0A2I1H9U0"/>
<dbReference type="EMBL" id="LLXI01001916">
    <property type="protein sequence ID" value="PKY55651.1"/>
    <property type="molecule type" value="Genomic_DNA"/>
</dbReference>